<sequence>MRSHTIDFLKMCDTLFSDKQIPIHKPHHEGTLMATDTQTGNTDGGDFIATVTEILDDVSDSPPFCKELFLIAQIREASSKFLRTVGLSINSDGDFILRVAIEATKNIEDALRAYTHLTKYERYAAAYLALEKALGMAKDRKDLDYIADYILTLKPRGPYLRKHLISISKRYDELL</sequence>
<dbReference type="STRING" id="1802730.A2591_02280"/>
<accession>A0A1G2SJ58</accession>
<comment type="caution">
    <text evidence="1">The sequence shown here is derived from an EMBL/GenBank/DDBJ whole genome shotgun (WGS) entry which is preliminary data.</text>
</comment>
<organism evidence="1 2">
    <name type="scientific">Candidatus Yonathbacteria bacterium RIFOXYD1_FULL_52_36</name>
    <dbReference type="NCBI Taxonomy" id="1802730"/>
    <lineage>
        <taxon>Bacteria</taxon>
        <taxon>Candidatus Yonathiibacteriota</taxon>
    </lineage>
</organism>
<dbReference type="EMBL" id="MHUZ01000032">
    <property type="protein sequence ID" value="OHA85024.1"/>
    <property type="molecule type" value="Genomic_DNA"/>
</dbReference>
<dbReference type="AlphaFoldDB" id="A0A1G2SJ58"/>
<gene>
    <name evidence="1" type="ORF">A2591_02280</name>
</gene>
<protein>
    <submittedName>
        <fullName evidence="1">Uncharacterized protein</fullName>
    </submittedName>
</protein>
<evidence type="ECO:0000313" key="2">
    <source>
        <dbReference type="Proteomes" id="UP000178168"/>
    </source>
</evidence>
<evidence type="ECO:0000313" key="1">
    <source>
        <dbReference type="EMBL" id="OHA85024.1"/>
    </source>
</evidence>
<reference evidence="1 2" key="1">
    <citation type="journal article" date="2016" name="Nat. Commun.">
        <title>Thousands of microbial genomes shed light on interconnected biogeochemical processes in an aquifer system.</title>
        <authorList>
            <person name="Anantharaman K."/>
            <person name="Brown C.T."/>
            <person name="Hug L.A."/>
            <person name="Sharon I."/>
            <person name="Castelle C.J."/>
            <person name="Probst A.J."/>
            <person name="Thomas B.C."/>
            <person name="Singh A."/>
            <person name="Wilkins M.J."/>
            <person name="Karaoz U."/>
            <person name="Brodie E.L."/>
            <person name="Williams K.H."/>
            <person name="Hubbard S.S."/>
            <person name="Banfield J.F."/>
        </authorList>
    </citation>
    <scope>NUCLEOTIDE SEQUENCE [LARGE SCALE GENOMIC DNA]</scope>
</reference>
<dbReference type="Proteomes" id="UP000178168">
    <property type="component" value="Unassembled WGS sequence"/>
</dbReference>
<proteinExistence type="predicted"/>
<name>A0A1G2SJ58_9BACT</name>